<dbReference type="RefSeq" id="WP_016483841.1">
    <property type="nucleotide sequence ID" value="NC_021487.1"/>
</dbReference>
<reference evidence="2" key="1">
    <citation type="submission" date="2013-03" db="EMBL/GenBank/DDBJ databases">
        <title>Genome sequence of Chthonomonas calidirosea, the first sequenced genome from the Armatimonadetes phylum (formally candidate division OP10).</title>
        <authorList>
            <person name="Lee K.C.Y."/>
            <person name="Morgan X.C."/>
            <person name="Dunfield P.F."/>
            <person name="Tamas I."/>
            <person name="Houghton K.M."/>
            <person name="Vyssotski M."/>
            <person name="Ryan J.L.J."/>
            <person name="Lagutin K."/>
            <person name="McDonald I.R."/>
            <person name="Stott M.B."/>
        </authorList>
    </citation>
    <scope>NUCLEOTIDE SEQUENCE [LARGE SCALE GENOMIC DNA]</scope>
    <source>
        <strain evidence="2">DSM 23976 / ICMP 18418 / T49</strain>
    </source>
</reference>
<protein>
    <submittedName>
        <fullName evidence="1">Uncharacterized protein</fullName>
    </submittedName>
</protein>
<accession>S0F015</accession>
<sequence length="322" mass="36953">MEDESRRTNQKKAASKDVIPLEPLEEVLISEAVVISDRLDVTSRDDTWLNALVNQIRTTYFADVVQTYPIVAHFGRRAHRRFGSIGARNHTSILRLNGLLADPAVPLYVVEAVIAHELAHYAHGFGSGSKQRYAAPHRGGVVDKELEQRGLAPLADRAKAWIESEWEAFYQSRCADLLRAAHVKQKANEVLWQEFLAAPGRRTLADIQEEMADLAARVGFFRPLPKVDWLFATQRQKAPSYWQSKQQVLHLHGLLADRRVPNYFVQFQIAYWLVRQKEGAPWSAIQPKLWEAGLRSVTQQALNWRPRWSLFVQRYHPHKKAK</sequence>
<evidence type="ECO:0000313" key="1">
    <source>
        <dbReference type="EMBL" id="CCW36330.1"/>
    </source>
</evidence>
<organism evidence="1 2">
    <name type="scientific">Chthonomonas calidirosea (strain DSM 23976 / ICMP 18418 / T49)</name>
    <dbReference type="NCBI Taxonomy" id="1303518"/>
    <lineage>
        <taxon>Bacteria</taxon>
        <taxon>Bacillati</taxon>
        <taxon>Armatimonadota</taxon>
        <taxon>Chthonomonadia</taxon>
        <taxon>Chthonomonadales</taxon>
        <taxon>Chthonomonadaceae</taxon>
        <taxon>Chthonomonas</taxon>
    </lineage>
</organism>
<evidence type="ECO:0000313" key="2">
    <source>
        <dbReference type="Proteomes" id="UP000014227"/>
    </source>
</evidence>
<name>S0F015_CHTCT</name>
<dbReference type="KEGG" id="ccz:CCALI_02533"/>
<dbReference type="InParanoid" id="S0F015"/>
<proteinExistence type="predicted"/>
<dbReference type="Proteomes" id="UP000014227">
    <property type="component" value="Chromosome I"/>
</dbReference>
<dbReference type="EMBL" id="HF951689">
    <property type="protein sequence ID" value="CCW36330.1"/>
    <property type="molecule type" value="Genomic_DNA"/>
</dbReference>
<dbReference type="HOGENOM" id="CLU_862488_0_0_0"/>
<gene>
    <name evidence="1" type="ORF">CCALI_02533</name>
</gene>
<keyword evidence="2" id="KW-1185">Reference proteome</keyword>
<dbReference type="AlphaFoldDB" id="S0F015"/>
<dbReference type="PATRIC" id="fig|1303518.3.peg.2632"/>
<dbReference type="eggNOG" id="COG1451">
    <property type="taxonomic scope" value="Bacteria"/>
</dbReference>
<dbReference type="OrthoDB" id="156968at2"/>